<keyword evidence="2" id="KW-1185">Reference proteome</keyword>
<dbReference type="EMBL" id="FOYW01000001">
    <property type="protein sequence ID" value="SFR67145.1"/>
    <property type="molecule type" value="Genomic_DNA"/>
</dbReference>
<proteinExistence type="predicted"/>
<organism evidence="1 2">
    <name type="scientific">Marinobacter daqiaonensis</name>
    <dbReference type="NCBI Taxonomy" id="650891"/>
    <lineage>
        <taxon>Bacteria</taxon>
        <taxon>Pseudomonadati</taxon>
        <taxon>Pseudomonadota</taxon>
        <taxon>Gammaproteobacteria</taxon>
        <taxon>Pseudomonadales</taxon>
        <taxon>Marinobacteraceae</taxon>
        <taxon>Marinobacter</taxon>
    </lineage>
</organism>
<gene>
    <name evidence="1" type="ORF">SAMN05216203_2412</name>
</gene>
<sequence length="154" mass="17339">MVDKSAAVLIGNHTELPREIWTGFVHSGLVDQVAVFSSVTDLLESLESPGSSRSFDIRLVFFLVNGPEDLSVPVDIKLHAELSRAPLTAFYSPDSHITETDIHNLYARRVNSVIQLPIRFQDLSRLVLQMDRYWTVGQLPSCELPLPVEKLYHP</sequence>
<dbReference type="AlphaFoldDB" id="A0A1I6IK89"/>
<reference evidence="1 2" key="1">
    <citation type="submission" date="2016-10" db="EMBL/GenBank/DDBJ databases">
        <authorList>
            <person name="de Groot N.N."/>
        </authorList>
    </citation>
    <scope>NUCLEOTIDE SEQUENCE [LARGE SCALE GENOMIC DNA]</scope>
    <source>
        <strain evidence="1 2">CGMCC 1.9167</strain>
    </source>
</reference>
<dbReference type="RefSeq" id="WP_092012680.1">
    <property type="nucleotide sequence ID" value="NZ_FOYW01000001.1"/>
</dbReference>
<dbReference type="Proteomes" id="UP000198644">
    <property type="component" value="Unassembled WGS sequence"/>
</dbReference>
<evidence type="ECO:0000313" key="1">
    <source>
        <dbReference type="EMBL" id="SFR67145.1"/>
    </source>
</evidence>
<evidence type="ECO:0000313" key="2">
    <source>
        <dbReference type="Proteomes" id="UP000198644"/>
    </source>
</evidence>
<dbReference type="STRING" id="650891.SAMN05216203_2412"/>
<name>A0A1I6IK89_9GAMM</name>
<accession>A0A1I6IK89</accession>
<protein>
    <submittedName>
        <fullName evidence="1">Uncharacterized protein</fullName>
    </submittedName>
</protein>